<evidence type="ECO:0000256" key="1">
    <source>
        <dbReference type="ARBA" id="ARBA00022723"/>
    </source>
</evidence>
<dbReference type="EMBL" id="JAERRJ010000011">
    <property type="protein sequence ID" value="MBL1078314.1"/>
    <property type="molecule type" value="Genomic_DNA"/>
</dbReference>
<evidence type="ECO:0000313" key="3">
    <source>
        <dbReference type="EMBL" id="MBL1078314.1"/>
    </source>
</evidence>
<feature type="domain" description="Cupin type-2" evidence="2">
    <location>
        <begin position="43"/>
        <end position="106"/>
    </location>
</feature>
<accession>A0ABS1MCM6</accession>
<dbReference type="SUPFAM" id="SSF51182">
    <property type="entry name" value="RmlC-like cupins"/>
    <property type="match status" value="1"/>
</dbReference>
<reference evidence="3 4" key="1">
    <citation type="submission" date="2021-01" db="EMBL/GenBank/DDBJ databases">
        <title>WGS of actinomycetes isolated from Thailand.</title>
        <authorList>
            <person name="Thawai C."/>
        </authorList>
    </citation>
    <scope>NUCLEOTIDE SEQUENCE [LARGE SCALE GENOMIC DNA]</scope>
    <source>
        <strain evidence="3 4">LPG 2</strain>
    </source>
</reference>
<dbReference type="Pfam" id="PF07883">
    <property type="entry name" value="Cupin_2"/>
    <property type="match status" value="1"/>
</dbReference>
<sequence>MRYEPQTANDYKPEYTVMIRRFTDLLKATGPVHTQLGSAVSYIRPGESIEKHQHPVTEFLYLINGEATVWVEGETQVLTEGDVVVLEPDKLHSVSNTGSEPFRLFSFWWSEGVRQ</sequence>
<dbReference type="InterPro" id="IPR051610">
    <property type="entry name" value="GPI/OXD"/>
</dbReference>
<dbReference type="InterPro" id="IPR013096">
    <property type="entry name" value="Cupin_2"/>
</dbReference>
<dbReference type="InterPro" id="IPR014710">
    <property type="entry name" value="RmlC-like_jellyroll"/>
</dbReference>
<proteinExistence type="predicted"/>
<keyword evidence="4" id="KW-1185">Reference proteome</keyword>
<name>A0ABS1MCM6_9NOCA</name>
<keyword evidence="1" id="KW-0479">Metal-binding</keyword>
<gene>
    <name evidence="3" type="ORF">JK358_28295</name>
</gene>
<comment type="caution">
    <text evidence="3">The sequence shown here is derived from an EMBL/GenBank/DDBJ whole genome shotgun (WGS) entry which is preliminary data.</text>
</comment>
<organism evidence="3 4">
    <name type="scientific">Nocardia acididurans</name>
    <dbReference type="NCBI Taxonomy" id="2802282"/>
    <lineage>
        <taxon>Bacteria</taxon>
        <taxon>Bacillati</taxon>
        <taxon>Actinomycetota</taxon>
        <taxon>Actinomycetes</taxon>
        <taxon>Mycobacteriales</taxon>
        <taxon>Nocardiaceae</taxon>
        <taxon>Nocardia</taxon>
    </lineage>
</organism>
<dbReference type="Gene3D" id="2.60.120.10">
    <property type="entry name" value="Jelly Rolls"/>
    <property type="match status" value="1"/>
</dbReference>
<dbReference type="PANTHER" id="PTHR35848">
    <property type="entry name" value="OXALATE-BINDING PROTEIN"/>
    <property type="match status" value="1"/>
</dbReference>
<dbReference type="PANTHER" id="PTHR35848:SF6">
    <property type="entry name" value="CUPIN TYPE-2 DOMAIN-CONTAINING PROTEIN"/>
    <property type="match status" value="1"/>
</dbReference>
<evidence type="ECO:0000313" key="4">
    <source>
        <dbReference type="Proteomes" id="UP000602198"/>
    </source>
</evidence>
<protein>
    <submittedName>
        <fullName evidence="3">Cupin domain-containing protein</fullName>
    </submittedName>
</protein>
<dbReference type="RefSeq" id="WP_201953385.1">
    <property type="nucleotide sequence ID" value="NZ_JAERRJ010000011.1"/>
</dbReference>
<dbReference type="Proteomes" id="UP000602198">
    <property type="component" value="Unassembled WGS sequence"/>
</dbReference>
<evidence type="ECO:0000259" key="2">
    <source>
        <dbReference type="Pfam" id="PF07883"/>
    </source>
</evidence>
<dbReference type="InterPro" id="IPR011051">
    <property type="entry name" value="RmlC_Cupin_sf"/>
</dbReference>